<proteinExistence type="predicted"/>
<reference evidence="1 2" key="1">
    <citation type="journal article" date="2014" name="Genome Biol. Evol.">
        <title>The secreted proteins of Achlya hypogyna and Thraustotheca clavata identify the ancestral oomycete secretome and reveal gene acquisitions by horizontal gene transfer.</title>
        <authorList>
            <person name="Misner I."/>
            <person name="Blouin N."/>
            <person name="Leonard G."/>
            <person name="Richards T.A."/>
            <person name="Lane C.E."/>
        </authorList>
    </citation>
    <scope>NUCLEOTIDE SEQUENCE [LARGE SCALE GENOMIC DNA]</scope>
    <source>
        <strain evidence="1 2">ATCC 34112</strain>
    </source>
</reference>
<evidence type="ECO:0000313" key="2">
    <source>
        <dbReference type="Proteomes" id="UP000243217"/>
    </source>
</evidence>
<name>A0A1V9ZWC2_9STRA</name>
<dbReference type="AlphaFoldDB" id="A0A1V9ZWC2"/>
<dbReference type="EMBL" id="JNBS01001173">
    <property type="protein sequence ID" value="OQS02251.1"/>
    <property type="molecule type" value="Genomic_DNA"/>
</dbReference>
<protein>
    <submittedName>
        <fullName evidence="1">Uncharacterized protein</fullName>
    </submittedName>
</protein>
<dbReference type="Proteomes" id="UP000243217">
    <property type="component" value="Unassembled WGS sequence"/>
</dbReference>
<keyword evidence="2" id="KW-1185">Reference proteome</keyword>
<organism evidence="1 2">
    <name type="scientific">Thraustotheca clavata</name>
    <dbReference type="NCBI Taxonomy" id="74557"/>
    <lineage>
        <taxon>Eukaryota</taxon>
        <taxon>Sar</taxon>
        <taxon>Stramenopiles</taxon>
        <taxon>Oomycota</taxon>
        <taxon>Saprolegniomycetes</taxon>
        <taxon>Saprolegniales</taxon>
        <taxon>Achlyaceae</taxon>
        <taxon>Thraustotheca</taxon>
    </lineage>
</organism>
<accession>A0A1V9ZWC2</accession>
<comment type="caution">
    <text evidence="1">The sequence shown here is derived from an EMBL/GenBank/DDBJ whole genome shotgun (WGS) entry which is preliminary data.</text>
</comment>
<sequence length="109" mass="12521">MLKYMKTFFFADMPQSNSLTVLSFFLKVNLNRAFKEVFNLPYLVEVQSFVEISSRISYTSPVSLFRTTKASSVLQLSSSPRESLPSEVVIERIRFRPSGLMLIICLIQN</sequence>
<evidence type="ECO:0000313" key="1">
    <source>
        <dbReference type="EMBL" id="OQS02251.1"/>
    </source>
</evidence>
<gene>
    <name evidence="1" type="ORF">THRCLA_21468</name>
</gene>